<organism evidence="1">
    <name type="scientific">Fusobacterium nucleatum</name>
    <dbReference type="NCBI Taxonomy" id="851"/>
    <lineage>
        <taxon>Bacteria</taxon>
        <taxon>Fusobacteriati</taxon>
        <taxon>Fusobacteriota</taxon>
        <taxon>Fusobacteriia</taxon>
        <taxon>Fusobacteriales</taxon>
        <taxon>Fusobacteriaceae</taxon>
        <taxon>Fusobacterium</taxon>
    </lineage>
</organism>
<protein>
    <submittedName>
        <fullName evidence="1">HTH domain-containing protein</fullName>
    </submittedName>
</protein>
<feature type="non-terminal residue" evidence="1">
    <location>
        <position position="1"/>
    </location>
</feature>
<dbReference type="AlphaFoldDB" id="A0A3P1VL31"/>
<reference evidence="1" key="1">
    <citation type="submission" date="2018-11" db="EMBL/GenBank/DDBJ databases">
        <title>Genomes From Bacteria Associated with the Canine Oral Cavity: a Test Case for Automated Genome-Based Taxonomic Assignment.</title>
        <authorList>
            <person name="Coil D.A."/>
            <person name="Jospin G."/>
            <person name="Darling A.E."/>
            <person name="Wallis C."/>
            <person name="Davis I.J."/>
            <person name="Harris S."/>
            <person name="Eisen J.A."/>
            <person name="Holcombe L.J."/>
            <person name="O'Flynn C."/>
        </authorList>
    </citation>
    <scope>NUCLEOTIDE SEQUENCE [LARGE SCALE GENOMIC DNA]</scope>
    <source>
        <strain evidence="1">OH5060</strain>
    </source>
</reference>
<sequence>RYRCSCCGKRFSGGQKLNADALWQHYSQGKQTAAELAKHYNVSRKTIARYLKKAQTKSVLPTPKTANLIIDTTYFGRDYGVMVLLDSISKQALFVDEVAYETTALYLATITAVQEKGTVIRSITCDGRRGLDKLLPGVPMQLCHFHQVQTVNRYLTRRPKSVAACELRELALSLKNSTRAGFAGALEAWYERHKSFINERSTNPITGKSHYTHKRLRSAYNSLKRSLERLFTFERYPELNIHKTTNLLEGKFADLKRRLSCHQGMRKENKL</sequence>
<gene>
    <name evidence="1" type="ORF">EII28_12115</name>
</gene>
<feature type="non-terminal residue" evidence="1">
    <location>
        <position position="271"/>
    </location>
</feature>
<dbReference type="Gene3D" id="1.10.10.60">
    <property type="entry name" value="Homeodomain-like"/>
    <property type="match status" value="1"/>
</dbReference>
<proteinExistence type="predicted"/>
<comment type="caution">
    <text evidence="1">The sequence shown here is derived from an EMBL/GenBank/DDBJ whole genome shotgun (WGS) entry which is preliminary data.</text>
</comment>
<dbReference type="EMBL" id="RQZD01000074">
    <property type="protein sequence ID" value="RRD34000.1"/>
    <property type="molecule type" value="Genomic_DNA"/>
</dbReference>
<accession>A0A3P1VL31</accession>
<name>A0A3P1VL31_FUSNU</name>
<evidence type="ECO:0000313" key="1">
    <source>
        <dbReference type="EMBL" id="RRD34000.1"/>
    </source>
</evidence>